<dbReference type="Gene3D" id="4.10.520.10">
    <property type="entry name" value="IHF-like DNA-binding proteins"/>
    <property type="match status" value="1"/>
</dbReference>
<dbReference type="AlphaFoldDB" id="A0A8S8XIM4"/>
<accession>A0A8S8XIM4</accession>
<dbReference type="Proteomes" id="UP000681075">
    <property type="component" value="Unassembled WGS sequence"/>
</dbReference>
<dbReference type="Pfam" id="PF00216">
    <property type="entry name" value="Bac_DNA_binding"/>
    <property type="match status" value="1"/>
</dbReference>
<dbReference type="GO" id="GO:0030527">
    <property type="term" value="F:structural constituent of chromatin"/>
    <property type="evidence" value="ECO:0007669"/>
    <property type="project" value="InterPro"/>
</dbReference>
<keyword evidence="2" id="KW-0226">DNA condensation</keyword>
<dbReference type="SUPFAM" id="SSF47729">
    <property type="entry name" value="IHF-like DNA-binding proteins"/>
    <property type="match status" value="1"/>
</dbReference>
<comment type="caution">
    <text evidence="5">The sequence shown here is derived from an EMBL/GenBank/DDBJ whole genome shotgun (WGS) entry which is preliminary data.</text>
</comment>
<name>A0A8S8XIM4_9PROT</name>
<evidence type="ECO:0000256" key="1">
    <source>
        <dbReference type="ARBA" id="ARBA00010529"/>
    </source>
</evidence>
<evidence type="ECO:0000256" key="2">
    <source>
        <dbReference type="ARBA" id="ARBA00023067"/>
    </source>
</evidence>
<evidence type="ECO:0000313" key="6">
    <source>
        <dbReference type="Proteomes" id="UP000681075"/>
    </source>
</evidence>
<dbReference type="PANTHER" id="PTHR33175:SF3">
    <property type="entry name" value="DNA-BINDING PROTEIN HU-BETA"/>
    <property type="match status" value="1"/>
</dbReference>
<dbReference type="CDD" id="cd00591">
    <property type="entry name" value="HU_IHF"/>
    <property type="match status" value="1"/>
</dbReference>
<protein>
    <submittedName>
        <fullName evidence="5">Uncharacterized protein</fullName>
    </submittedName>
</protein>
<dbReference type="EMBL" id="BOPV01000001">
    <property type="protein sequence ID" value="GIL41116.1"/>
    <property type="molecule type" value="Genomic_DNA"/>
</dbReference>
<keyword evidence="3" id="KW-0238">DNA-binding</keyword>
<organism evidence="5 6">
    <name type="scientific">Roseiterribacter gracilis</name>
    <dbReference type="NCBI Taxonomy" id="2812848"/>
    <lineage>
        <taxon>Bacteria</taxon>
        <taxon>Pseudomonadati</taxon>
        <taxon>Pseudomonadota</taxon>
        <taxon>Alphaproteobacteria</taxon>
        <taxon>Rhodospirillales</taxon>
        <taxon>Roseiterribacteraceae</taxon>
        <taxon>Roseiterribacter</taxon>
    </lineage>
</organism>
<evidence type="ECO:0000313" key="5">
    <source>
        <dbReference type="EMBL" id="GIL41116.1"/>
    </source>
</evidence>
<evidence type="ECO:0000256" key="4">
    <source>
        <dbReference type="RuleBase" id="RU003939"/>
    </source>
</evidence>
<dbReference type="GO" id="GO:0005829">
    <property type="term" value="C:cytosol"/>
    <property type="evidence" value="ECO:0007669"/>
    <property type="project" value="TreeGrafter"/>
</dbReference>
<dbReference type="InterPro" id="IPR000119">
    <property type="entry name" value="Hist_DNA-bd"/>
</dbReference>
<dbReference type="GO" id="GO:0003677">
    <property type="term" value="F:DNA binding"/>
    <property type="evidence" value="ECO:0007669"/>
    <property type="project" value="UniProtKB-KW"/>
</dbReference>
<dbReference type="RefSeq" id="WP_420244464.1">
    <property type="nucleotide sequence ID" value="NZ_BOPV01000001.1"/>
</dbReference>
<dbReference type="InterPro" id="IPR010992">
    <property type="entry name" value="IHF-like_DNA-bd_dom_sf"/>
</dbReference>
<proteinExistence type="inferred from homology"/>
<evidence type="ECO:0000256" key="3">
    <source>
        <dbReference type="ARBA" id="ARBA00023125"/>
    </source>
</evidence>
<reference evidence="5" key="1">
    <citation type="submission" date="2021-02" db="EMBL/GenBank/DDBJ databases">
        <title>Genome sequence of Rhodospirillales sp. strain TMPK1 isolated from soil.</title>
        <authorList>
            <person name="Nakai R."/>
            <person name="Kusada H."/>
            <person name="Tamaki H."/>
        </authorList>
    </citation>
    <scope>NUCLEOTIDE SEQUENCE</scope>
    <source>
        <strain evidence="5">TMPK1</strain>
    </source>
</reference>
<dbReference type="PANTHER" id="PTHR33175">
    <property type="entry name" value="DNA-BINDING PROTEIN HU"/>
    <property type="match status" value="1"/>
</dbReference>
<gene>
    <name evidence="5" type="ORF">TMPK1_33530</name>
</gene>
<comment type="similarity">
    <text evidence="1 4">Belongs to the bacterial histone-like protein family.</text>
</comment>
<sequence>MSLKSITDVMAREYRIPASRMYQMIQFYHQLLAEDLKIDGKVRLPHLGVLKTKERKAREGTNPATGKKVYIKERKAVGFRPAKDLLRFINDLEKEEKE</sequence>
<dbReference type="GO" id="GO:0030261">
    <property type="term" value="P:chromosome condensation"/>
    <property type="evidence" value="ECO:0007669"/>
    <property type="project" value="UniProtKB-KW"/>
</dbReference>
<dbReference type="SMART" id="SM00411">
    <property type="entry name" value="BHL"/>
    <property type="match status" value="1"/>
</dbReference>
<keyword evidence="6" id="KW-1185">Reference proteome</keyword>